<feature type="transmembrane region" description="Helical" evidence="6">
    <location>
        <begin position="266"/>
        <end position="289"/>
    </location>
</feature>
<evidence type="ECO:0000259" key="7">
    <source>
        <dbReference type="PROSITE" id="PS50850"/>
    </source>
</evidence>
<feature type="transmembrane region" description="Helical" evidence="6">
    <location>
        <begin position="392"/>
        <end position="414"/>
    </location>
</feature>
<keyword evidence="9" id="KW-1185">Reference proteome</keyword>
<evidence type="ECO:0000256" key="3">
    <source>
        <dbReference type="ARBA" id="ARBA00022692"/>
    </source>
</evidence>
<gene>
    <name evidence="8" type="ORF">J2S57_000397</name>
</gene>
<name>A0ABT9NW41_9ACTN</name>
<reference evidence="8 9" key="1">
    <citation type="submission" date="2023-07" db="EMBL/GenBank/DDBJ databases">
        <title>Sequencing the genomes of 1000 actinobacteria strains.</title>
        <authorList>
            <person name="Klenk H.-P."/>
        </authorList>
    </citation>
    <scope>NUCLEOTIDE SEQUENCE [LARGE SCALE GENOMIC DNA]</scope>
    <source>
        <strain evidence="8 9">DSM 44388</strain>
    </source>
</reference>
<feature type="transmembrane region" description="Helical" evidence="6">
    <location>
        <begin position="330"/>
        <end position="348"/>
    </location>
</feature>
<keyword evidence="2" id="KW-1003">Cell membrane</keyword>
<evidence type="ECO:0000313" key="9">
    <source>
        <dbReference type="Proteomes" id="UP001235712"/>
    </source>
</evidence>
<feature type="transmembrane region" description="Helical" evidence="6">
    <location>
        <begin position="80"/>
        <end position="108"/>
    </location>
</feature>
<dbReference type="PROSITE" id="PS50850">
    <property type="entry name" value="MFS"/>
    <property type="match status" value="1"/>
</dbReference>
<proteinExistence type="predicted"/>
<evidence type="ECO:0000256" key="5">
    <source>
        <dbReference type="ARBA" id="ARBA00023136"/>
    </source>
</evidence>
<dbReference type="RefSeq" id="WP_307237613.1">
    <property type="nucleotide sequence ID" value="NZ_JAUSQZ010000001.1"/>
</dbReference>
<accession>A0ABT9NW41</accession>
<dbReference type="PANTHER" id="PTHR23513">
    <property type="entry name" value="INTEGRAL MEMBRANE EFFLUX PROTEIN-RELATED"/>
    <property type="match status" value="1"/>
</dbReference>
<evidence type="ECO:0000256" key="1">
    <source>
        <dbReference type="ARBA" id="ARBA00004651"/>
    </source>
</evidence>
<feature type="domain" description="Major facilitator superfamily (MFS) profile" evidence="7">
    <location>
        <begin position="234"/>
        <end position="425"/>
    </location>
</feature>
<dbReference type="PANTHER" id="PTHR23513:SF11">
    <property type="entry name" value="STAPHYLOFERRIN A TRANSPORTER"/>
    <property type="match status" value="1"/>
</dbReference>
<keyword evidence="3 6" id="KW-0812">Transmembrane</keyword>
<dbReference type="EMBL" id="JAUSQZ010000001">
    <property type="protein sequence ID" value="MDP9824648.1"/>
    <property type="molecule type" value="Genomic_DNA"/>
</dbReference>
<feature type="transmembrane region" description="Helical" evidence="6">
    <location>
        <begin position="45"/>
        <end position="68"/>
    </location>
</feature>
<dbReference type="CDD" id="cd06173">
    <property type="entry name" value="MFS_MefA_like"/>
    <property type="match status" value="1"/>
</dbReference>
<comment type="subcellular location">
    <subcellularLocation>
        <location evidence="1">Cell membrane</location>
        <topology evidence="1">Multi-pass membrane protein</topology>
    </subcellularLocation>
</comment>
<dbReference type="Proteomes" id="UP001235712">
    <property type="component" value="Unassembled WGS sequence"/>
</dbReference>
<organism evidence="8 9">
    <name type="scientific">Kineosporia succinea</name>
    <dbReference type="NCBI Taxonomy" id="84632"/>
    <lineage>
        <taxon>Bacteria</taxon>
        <taxon>Bacillati</taxon>
        <taxon>Actinomycetota</taxon>
        <taxon>Actinomycetes</taxon>
        <taxon>Kineosporiales</taxon>
        <taxon>Kineosporiaceae</taxon>
        <taxon>Kineosporia</taxon>
    </lineage>
</organism>
<dbReference type="InterPro" id="IPR020846">
    <property type="entry name" value="MFS_dom"/>
</dbReference>
<sequence>MTPAGRPLRALYAAHTISLTGNMITLIALPLYVLEVTGSASATGAAGVIASLPIVLGDVFGGVVVDRLGYRRASILTDVLGGLFVALVPILHVTVGLPLGAVLALLFVGSLIDAPGQTARRALLPEVAKEAGVPLERAVGWMEATERGARLLGAPVAGFLVVALGALEALFVDTATFMISALLVARLVTFRKPTVDGPVESATSSGIGGVTSKEQSYWTGLREGLTFVAREPVLRAIVLLVVVTNLFDAAGSTVLTPVYAQRELGGAVALGLMVGAMGGGAMVGSLLFGAIGHRLPRRRTLVVAFTICGGPVFFALAAGLPLWALVVVKALAGLAAGAINPILGTVMLERIPDRMRARAFGLINAGCWAGMPLGSLGAGFAVDHLGLRPTLLFIGVVYMVMTLQPARGGVWVGIDRMAKPMPVTA</sequence>
<keyword evidence="5 6" id="KW-0472">Membrane</keyword>
<feature type="transmembrane region" description="Helical" evidence="6">
    <location>
        <begin position="301"/>
        <end position="324"/>
    </location>
</feature>
<feature type="transmembrane region" description="Helical" evidence="6">
    <location>
        <begin position="237"/>
        <end position="260"/>
    </location>
</feature>
<dbReference type="Gene3D" id="1.20.1250.20">
    <property type="entry name" value="MFS general substrate transporter like domains"/>
    <property type="match status" value="1"/>
</dbReference>
<evidence type="ECO:0000313" key="8">
    <source>
        <dbReference type="EMBL" id="MDP9824648.1"/>
    </source>
</evidence>
<evidence type="ECO:0000256" key="6">
    <source>
        <dbReference type="SAM" id="Phobius"/>
    </source>
</evidence>
<feature type="transmembrane region" description="Helical" evidence="6">
    <location>
        <begin position="360"/>
        <end position="380"/>
    </location>
</feature>
<dbReference type="SUPFAM" id="SSF103473">
    <property type="entry name" value="MFS general substrate transporter"/>
    <property type="match status" value="1"/>
</dbReference>
<dbReference type="InterPro" id="IPR036259">
    <property type="entry name" value="MFS_trans_sf"/>
</dbReference>
<keyword evidence="4 6" id="KW-1133">Transmembrane helix</keyword>
<feature type="transmembrane region" description="Helical" evidence="6">
    <location>
        <begin position="156"/>
        <end position="184"/>
    </location>
</feature>
<dbReference type="Pfam" id="PF07690">
    <property type="entry name" value="MFS_1"/>
    <property type="match status" value="1"/>
</dbReference>
<evidence type="ECO:0000256" key="4">
    <source>
        <dbReference type="ARBA" id="ARBA00022989"/>
    </source>
</evidence>
<protein>
    <submittedName>
        <fullName evidence="8">MFS family permease</fullName>
    </submittedName>
</protein>
<comment type="caution">
    <text evidence="8">The sequence shown here is derived from an EMBL/GenBank/DDBJ whole genome shotgun (WGS) entry which is preliminary data.</text>
</comment>
<feature type="transmembrane region" description="Helical" evidence="6">
    <location>
        <begin position="12"/>
        <end position="33"/>
    </location>
</feature>
<dbReference type="InterPro" id="IPR011701">
    <property type="entry name" value="MFS"/>
</dbReference>
<evidence type="ECO:0000256" key="2">
    <source>
        <dbReference type="ARBA" id="ARBA00022475"/>
    </source>
</evidence>